<sequence>MSACGSQRCSVDGSTVHCDSPPDFPFLPTDVFVVVTTEPAQRLLHEDRLMRIAVNPTECAHLSALNTCARSEPGRIGSGARDVRSTI</sequence>
<evidence type="ECO:0000313" key="2">
    <source>
        <dbReference type="Proteomes" id="UP001295444"/>
    </source>
</evidence>
<accession>A0AAD1VNY9</accession>
<organism evidence="1 2">
    <name type="scientific">Pelobates cultripes</name>
    <name type="common">Western spadefoot toad</name>
    <dbReference type="NCBI Taxonomy" id="61616"/>
    <lineage>
        <taxon>Eukaryota</taxon>
        <taxon>Metazoa</taxon>
        <taxon>Chordata</taxon>
        <taxon>Craniata</taxon>
        <taxon>Vertebrata</taxon>
        <taxon>Euteleostomi</taxon>
        <taxon>Amphibia</taxon>
        <taxon>Batrachia</taxon>
        <taxon>Anura</taxon>
        <taxon>Pelobatoidea</taxon>
        <taxon>Pelobatidae</taxon>
        <taxon>Pelobates</taxon>
    </lineage>
</organism>
<dbReference type="EMBL" id="OW240913">
    <property type="protein sequence ID" value="CAH2246365.1"/>
    <property type="molecule type" value="Genomic_DNA"/>
</dbReference>
<name>A0AAD1VNY9_PELCU</name>
<evidence type="ECO:0000313" key="1">
    <source>
        <dbReference type="EMBL" id="CAH2246365.1"/>
    </source>
</evidence>
<proteinExistence type="predicted"/>
<reference evidence="1" key="1">
    <citation type="submission" date="2022-03" db="EMBL/GenBank/DDBJ databases">
        <authorList>
            <person name="Alioto T."/>
            <person name="Alioto T."/>
            <person name="Gomez Garrido J."/>
        </authorList>
    </citation>
    <scope>NUCLEOTIDE SEQUENCE</scope>
</reference>
<gene>
    <name evidence="1" type="ORF">PECUL_23A045033</name>
</gene>
<keyword evidence="2" id="KW-1185">Reference proteome</keyword>
<protein>
    <submittedName>
        <fullName evidence="1">Uncharacterized protein</fullName>
    </submittedName>
</protein>
<dbReference type="AlphaFoldDB" id="A0AAD1VNY9"/>
<dbReference type="Proteomes" id="UP001295444">
    <property type="component" value="Chromosome 02"/>
</dbReference>